<dbReference type="Pfam" id="PF13857">
    <property type="entry name" value="Ank_5"/>
    <property type="match status" value="1"/>
</dbReference>
<dbReference type="PANTHER" id="PTHR24171">
    <property type="entry name" value="ANKYRIN REPEAT DOMAIN-CONTAINING PROTEIN 39-RELATED"/>
    <property type="match status" value="1"/>
</dbReference>
<gene>
    <name evidence="4" type="ORF">SK128_016477</name>
</gene>
<dbReference type="Gene3D" id="1.25.40.20">
    <property type="entry name" value="Ankyrin repeat-containing domain"/>
    <property type="match status" value="1"/>
</dbReference>
<organism evidence="4 5">
    <name type="scientific">Halocaridina rubra</name>
    <name type="common">Hawaiian red shrimp</name>
    <dbReference type="NCBI Taxonomy" id="373956"/>
    <lineage>
        <taxon>Eukaryota</taxon>
        <taxon>Metazoa</taxon>
        <taxon>Ecdysozoa</taxon>
        <taxon>Arthropoda</taxon>
        <taxon>Crustacea</taxon>
        <taxon>Multicrustacea</taxon>
        <taxon>Malacostraca</taxon>
        <taxon>Eumalacostraca</taxon>
        <taxon>Eucarida</taxon>
        <taxon>Decapoda</taxon>
        <taxon>Pleocyemata</taxon>
        <taxon>Caridea</taxon>
        <taxon>Atyoidea</taxon>
        <taxon>Atyidae</taxon>
        <taxon>Halocaridina</taxon>
    </lineage>
</organism>
<keyword evidence="2 3" id="KW-0040">ANK repeat</keyword>
<evidence type="ECO:0000256" key="3">
    <source>
        <dbReference type="PROSITE-ProRule" id="PRU00023"/>
    </source>
</evidence>
<dbReference type="EMBL" id="JAXCGZ010008368">
    <property type="protein sequence ID" value="KAK7077719.1"/>
    <property type="molecule type" value="Genomic_DNA"/>
</dbReference>
<proteinExistence type="predicted"/>
<dbReference type="PROSITE" id="PS50088">
    <property type="entry name" value="ANK_REPEAT"/>
    <property type="match status" value="1"/>
</dbReference>
<evidence type="ECO:0000256" key="1">
    <source>
        <dbReference type="ARBA" id="ARBA00022737"/>
    </source>
</evidence>
<sequence length="190" mass="20894">MNFNGDTSIESPLFRAVIDGEILLLSNLVKEGANIKETLPEDIYTYNEENETKDGKGYTVLHAAARFDQPLVQSLLHLGADINAKDDKGKTALDLANDLAQANATTTASEKETTLIDIILNYLAVKLDIITGVNPKSLGELKTEFDELTTASSYLRYQLRNLKAKGEDIEEAIQGALDQKAQEKIPKLIQ</sequence>
<keyword evidence="5" id="KW-1185">Reference proteome</keyword>
<accession>A0AAN8XGB3</accession>
<keyword evidence="1" id="KW-0677">Repeat</keyword>
<dbReference type="InterPro" id="IPR036770">
    <property type="entry name" value="Ankyrin_rpt-contain_sf"/>
</dbReference>
<protein>
    <recommendedName>
        <fullName evidence="6">Ankyrin repeat domain-containing protein</fullName>
    </recommendedName>
</protein>
<reference evidence="4 5" key="1">
    <citation type="submission" date="2023-11" db="EMBL/GenBank/DDBJ databases">
        <title>Halocaridina rubra genome assembly.</title>
        <authorList>
            <person name="Smith C."/>
        </authorList>
    </citation>
    <scope>NUCLEOTIDE SEQUENCE [LARGE SCALE GENOMIC DNA]</scope>
    <source>
        <strain evidence="4">EP-1</strain>
        <tissue evidence="4">Whole</tissue>
    </source>
</reference>
<evidence type="ECO:0000313" key="4">
    <source>
        <dbReference type="EMBL" id="KAK7077719.1"/>
    </source>
</evidence>
<dbReference type="InterPro" id="IPR002110">
    <property type="entry name" value="Ankyrin_rpt"/>
</dbReference>
<feature type="non-terminal residue" evidence="4">
    <location>
        <position position="190"/>
    </location>
</feature>
<evidence type="ECO:0000256" key="2">
    <source>
        <dbReference type="ARBA" id="ARBA00023043"/>
    </source>
</evidence>
<dbReference type="AlphaFoldDB" id="A0AAN8XGB3"/>
<dbReference type="Proteomes" id="UP001381693">
    <property type="component" value="Unassembled WGS sequence"/>
</dbReference>
<comment type="caution">
    <text evidence="4">The sequence shown here is derived from an EMBL/GenBank/DDBJ whole genome shotgun (WGS) entry which is preliminary data.</text>
</comment>
<dbReference type="SUPFAM" id="SSF48403">
    <property type="entry name" value="Ankyrin repeat"/>
    <property type="match status" value="1"/>
</dbReference>
<evidence type="ECO:0008006" key="6">
    <source>
        <dbReference type="Google" id="ProtNLM"/>
    </source>
</evidence>
<name>A0AAN8XGB3_HALRR</name>
<evidence type="ECO:0000313" key="5">
    <source>
        <dbReference type="Proteomes" id="UP001381693"/>
    </source>
</evidence>
<feature type="repeat" description="ANK" evidence="3">
    <location>
        <begin position="56"/>
        <end position="87"/>
    </location>
</feature>